<evidence type="ECO:0000313" key="4">
    <source>
        <dbReference type="Proteomes" id="UP000049023"/>
    </source>
</evidence>
<dbReference type="Proteomes" id="UP000048948">
    <property type="component" value="Unassembled WGS sequence"/>
</dbReference>
<reference evidence="3 4" key="1">
    <citation type="submission" date="2015-03" db="EMBL/GenBank/DDBJ databases">
        <authorList>
            <consortium name="Pathogen Informatics"/>
        </authorList>
    </citation>
    <scope>NUCLEOTIDE SEQUENCE [LARGE SCALE GENOMIC DNA]</scope>
    <source>
        <strain evidence="2 3">Bir 172</strain>
        <strain evidence="1 4">Bir 187</strain>
    </source>
</reference>
<protein>
    <submittedName>
        <fullName evidence="1">Uncharacterized protein</fullName>
    </submittedName>
</protein>
<evidence type="ECO:0000313" key="1">
    <source>
        <dbReference type="EMBL" id="CKR54134.1"/>
    </source>
</evidence>
<evidence type="ECO:0000313" key="3">
    <source>
        <dbReference type="Proteomes" id="UP000048948"/>
    </source>
</evidence>
<dbReference type="EMBL" id="CNGE01000248">
    <property type="protein sequence ID" value="CKS30663.1"/>
    <property type="molecule type" value="Genomic_DNA"/>
</dbReference>
<gene>
    <name evidence="2" type="ORF">ERS027646_01623</name>
    <name evidence="1" type="ORF">ERS027661_01578</name>
</gene>
<organism evidence="1 4">
    <name type="scientific">Mycobacterium tuberculosis</name>
    <dbReference type="NCBI Taxonomy" id="1773"/>
    <lineage>
        <taxon>Bacteria</taxon>
        <taxon>Bacillati</taxon>
        <taxon>Actinomycetota</taxon>
        <taxon>Actinomycetes</taxon>
        <taxon>Mycobacteriales</taxon>
        <taxon>Mycobacteriaceae</taxon>
        <taxon>Mycobacterium</taxon>
        <taxon>Mycobacterium tuberculosis complex</taxon>
    </lineage>
</organism>
<proteinExistence type="predicted"/>
<dbReference type="Proteomes" id="UP000049023">
    <property type="component" value="Unassembled WGS sequence"/>
</dbReference>
<sequence>MSAVDHHGQVIEPGGGGLGHVAQVAFGRILGVDNAANPRAGRPQPGSAGDAEDQILDLILGVVI</sequence>
<accession>A0A655FSQ2</accession>
<evidence type="ECO:0000313" key="2">
    <source>
        <dbReference type="EMBL" id="CKS30663.1"/>
    </source>
</evidence>
<name>A0A655FSQ2_MYCTX</name>
<dbReference type="EMBL" id="CNFU01000278">
    <property type="protein sequence ID" value="CKR54134.1"/>
    <property type="molecule type" value="Genomic_DNA"/>
</dbReference>
<dbReference type="AlphaFoldDB" id="A0A655FSQ2"/>